<dbReference type="PANTHER" id="PTHR11360:SF260">
    <property type="entry name" value="MFS DOMAIN-CONTAINING PROTEIN"/>
    <property type="match status" value="1"/>
</dbReference>
<dbReference type="SUPFAM" id="SSF103473">
    <property type="entry name" value="MFS general substrate transporter"/>
    <property type="match status" value="1"/>
</dbReference>
<dbReference type="PANTHER" id="PTHR11360">
    <property type="entry name" value="MONOCARBOXYLATE TRANSPORTER"/>
    <property type="match status" value="1"/>
</dbReference>
<gene>
    <name evidence="2" type="ORF">SPHA_56701</name>
</gene>
<dbReference type="InterPro" id="IPR011701">
    <property type="entry name" value="MFS"/>
</dbReference>
<dbReference type="Gene3D" id="1.20.1250.20">
    <property type="entry name" value="MFS general substrate transporter like domains"/>
    <property type="match status" value="1"/>
</dbReference>
<dbReference type="Pfam" id="PF07690">
    <property type="entry name" value="MFS_1"/>
    <property type="match status" value="1"/>
</dbReference>
<feature type="transmembrane region" description="Helical" evidence="1">
    <location>
        <begin position="186"/>
        <end position="206"/>
    </location>
</feature>
<feature type="transmembrane region" description="Helical" evidence="1">
    <location>
        <begin position="12"/>
        <end position="31"/>
    </location>
</feature>
<reference evidence="2" key="1">
    <citation type="submission" date="2021-01" db="EMBL/GenBank/DDBJ databases">
        <authorList>
            <person name="Li R."/>
            <person name="Bekaert M."/>
        </authorList>
    </citation>
    <scope>NUCLEOTIDE SEQUENCE</scope>
    <source>
        <strain evidence="2">Farmed</strain>
    </source>
</reference>
<dbReference type="Proteomes" id="UP000597762">
    <property type="component" value="Unassembled WGS sequence"/>
</dbReference>
<keyword evidence="1" id="KW-1133">Transmembrane helix</keyword>
<keyword evidence="1" id="KW-0472">Membrane</keyword>
<feature type="transmembrane region" description="Helical" evidence="1">
    <location>
        <begin position="158"/>
        <end position="174"/>
    </location>
</feature>
<evidence type="ECO:0000313" key="3">
    <source>
        <dbReference type="Proteomes" id="UP000597762"/>
    </source>
</evidence>
<dbReference type="InterPro" id="IPR036259">
    <property type="entry name" value="MFS_trans_sf"/>
</dbReference>
<sequence>MGLQFGDAGKSFIAALSLASPFARLLFSNLIRAFIEYYTWRGAMVVLAGINLQMIPLALFLLLSHKGKKKPLNVDSRSKKAADSVTLPESKRTFDVSVLKDPLYITYLFTVSFTLNGAILMYSMLPAFLHKKGLEMKEAAALYSIYGIVAAVPRDINLSIYLSIYLSLCVCMIYNKIAVNISVKKIFIYLSIYLSVHIYLSIYLSIHKSTSSKIM</sequence>
<keyword evidence="3" id="KW-1185">Reference proteome</keyword>
<dbReference type="OrthoDB" id="6099974at2759"/>
<comment type="caution">
    <text evidence="2">The sequence shown here is derived from an EMBL/GenBank/DDBJ whole genome shotgun (WGS) entry which is preliminary data.</text>
</comment>
<accession>A0A812DN17</accession>
<evidence type="ECO:0000256" key="1">
    <source>
        <dbReference type="SAM" id="Phobius"/>
    </source>
</evidence>
<organism evidence="2 3">
    <name type="scientific">Acanthosepion pharaonis</name>
    <name type="common">Pharaoh cuttlefish</name>
    <name type="synonym">Sepia pharaonis</name>
    <dbReference type="NCBI Taxonomy" id="158019"/>
    <lineage>
        <taxon>Eukaryota</taxon>
        <taxon>Metazoa</taxon>
        <taxon>Spiralia</taxon>
        <taxon>Lophotrochozoa</taxon>
        <taxon>Mollusca</taxon>
        <taxon>Cephalopoda</taxon>
        <taxon>Coleoidea</taxon>
        <taxon>Decapodiformes</taxon>
        <taxon>Sepiida</taxon>
        <taxon>Sepiina</taxon>
        <taxon>Sepiidae</taxon>
        <taxon>Acanthosepion</taxon>
    </lineage>
</organism>
<dbReference type="GO" id="GO:0008028">
    <property type="term" value="F:monocarboxylic acid transmembrane transporter activity"/>
    <property type="evidence" value="ECO:0007669"/>
    <property type="project" value="TreeGrafter"/>
</dbReference>
<feature type="transmembrane region" description="Helical" evidence="1">
    <location>
        <begin position="43"/>
        <end position="63"/>
    </location>
</feature>
<name>A0A812DN17_ACAPH</name>
<protein>
    <submittedName>
        <fullName evidence="2">Uncharacterized protein</fullName>
    </submittedName>
</protein>
<proteinExistence type="predicted"/>
<dbReference type="InterPro" id="IPR050327">
    <property type="entry name" value="Proton-linked_MCT"/>
</dbReference>
<keyword evidence="1" id="KW-0812">Transmembrane</keyword>
<evidence type="ECO:0000313" key="2">
    <source>
        <dbReference type="EMBL" id="CAE1303988.1"/>
    </source>
</evidence>
<dbReference type="EMBL" id="CAHIKZ030003780">
    <property type="protein sequence ID" value="CAE1303988.1"/>
    <property type="molecule type" value="Genomic_DNA"/>
</dbReference>
<dbReference type="AlphaFoldDB" id="A0A812DN17"/>
<feature type="transmembrane region" description="Helical" evidence="1">
    <location>
        <begin position="104"/>
        <end position="122"/>
    </location>
</feature>